<dbReference type="RefSeq" id="WP_339090510.1">
    <property type="nucleotide sequence ID" value="NZ_LR743507.1"/>
</dbReference>
<dbReference type="AlphaFoldDB" id="A0A679IVP2"/>
<accession>A0A679IVP2</accession>
<proteinExistence type="predicted"/>
<dbReference type="EMBL" id="LR743507">
    <property type="protein sequence ID" value="CAA2104719.1"/>
    <property type="molecule type" value="Genomic_DNA"/>
</dbReference>
<name>A0A679IVP2_VARPD</name>
<evidence type="ECO:0000256" key="1">
    <source>
        <dbReference type="SAM" id="MobiDB-lite"/>
    </source>
</evidence>
<feature type="region of interest" description="Disordered" evidence="1">
    <location>
        <begin position="1"/>
        <end position="25"/>
    </location>
</feature>
<feature type="compositionally biased region" description="Basic residues" evidence="1">
    <location>
        <begin position="392"/>
        <end position="406"/>
    </location>
</feature>
<protein>
    <recommendedName>
        <fullName evidence="3">Immunity protein 26</fullName>
    </recommendedName>
</protein>
<gene>
    <name evidence="2" type="ORF">VVAX_02905</name>
</gene>
<sequence length="406" mass="45019">MPKQSPSDASQPVFELDNAERDSVGLDPVPPQWVRVMFKDTAAFFEGDTLRKFLRAGPDGYLEVDTALETRERAFLLPRTARGKERKLTAAVLLVTERANGRWFQASFIGERLEESSVAALNTRNMRAIDFQDDGKLHDHAGLRDYLRARMQRVSDGLRSEIAEMKSAPRQQLKYGPGDVFRFRIDDARYGFGLLLGSLKEIRAAGLLPQDHPWHYVMTVPLIVRLFDGASADPGPGIEVLSTWPLLPAQTMMDNQLFWGQFPIVGRKALVPADIDFPCGVGTAPTQEGHAFFYWGFGWHRLADASVGDGTDSGMGIGKLDRTPLQEALAGRVPMRPWELRHPDHAATFKRVLAEIGCDGAVDYAAYAKCSGSLSPEAFIARMQPEWPASKARSKPSPKPNAKART</sequence>
<evidence type="ECO:0000313" key="2">
    <source>
        <dbReference type="EMBL" id="CAA2104719.1"/>
    </source>
</evidence>
<reference evidence="2" key="1">
    <citation type="submission" date="2019-12" db="EMBL/GenBank/DDBJ databases">
        <authorList>
            <person name="Cremers G."/>
        </authorList>
    </citation>
    <scope>NUCLEOTIDE SEQUENCE</scope>
    <source>
        <strain evidence="2">Vvax</strain>
    </source>
</reference>
<feature type="compositionally biased region" description="Polar residues" evidence="1">
    <location>
        <begin position="1"/>
        <end position="10"/>
    </location>
</feature>
<dbReference type="InterPro" id="IPR029278">
    <property type="entry name" value="Imm26"/>
</dbReference>
<dbReference type="Pfam" id="PF15428">
    <property type="entry name" value="Imm26"/>
    <property type="match status" value="1"/>
</dbReference>
<organism evidence="2">
    <name type="scientific">Variovorax paradoxus</name>
    <dbReference type="NCBI Taxonomy" id="34073"/>
    <lineage>
        <taxon>Bacteria</taxon>
        <taxon>Pseudomonadati</taxon>
        <taxon>Pseudomonadota</taxon>
        <taxon>Betaproteobacteria</taxon>
        <taxon>Burkholderiales</taxon>
        <taxon>Comamonadaceae</taxon>
        <taxon>Variovorax</taxon>
    </lineage>
</organism>
<evidence type="ECO:0008006" key="3">
    <source>
        <dbReference type="Google" id="ProtNLM"/>
    </source>
</evidence>
<feature type="region of interest" description="Disordered" evidence="1">
    <location>
        <begin position="385"/>
        <end position="406"/>
    </location>
</feature>